<dbReference type="AlphaFoldDB" id="A0A9D1MW38"/>
<dbReference type="GO" id="GO:0005576">
    <property type="term" value="C:extracellular region"/>
    <property type="evidence" value="ECO:0007669"/>
    <property type="project" value="UniProtKB-SubCell"/>
</dbReference>
<evidence type="ECO:0000256" key="1">
    <source>
        <dbReference type="ARBA" id="ARBA00001024"/>
    </source>
</evidence>
<name>A0A9D1MW38_9FIRM</name>
<evidence type="ECO:0000313" key="12">
    <source>
        <dbReference type="Proteomes" id="UP000824125"/>
    </source>
</evidence>
<feature type="signal peptide" evidence="9">
    <location>
        <begin position="1"/>
        <end position="28"/>
    </location>
</feature>
<dbReference type="SUPFAM" id="SSF53474">
    <property type="entry name" value="alpha/beta-Hydrolases"/>
    <property type="match status" value="1"/>
</dbReference>
<dbReference type="Gene3D" id="3.40.50.1820">
    <property type="entry name" value="alpha/beta hydrolase"/>
    <property type="match status" value="1"/>
</dbReference>
<proteinExistence type="predicted"/>
<reference evidence="11" key="1">
    <citation type="submission" date="2020-10" db="EMBL/GenBank/DDBJ databases">
        <authorList>
            <person name="Gilroy R."/>
        </authorList>
    </citation>
    <scope>NUCLEOTIDE SEQUENCE</scope>
    <source>
        <strain evidence="11">CHK176-6737</strain>
    </source>
</reference>
<sequence length="417" mass="45598">MQKKIIKVLSIVLCTVIFVCSMPVHALAADADIKGYTFVFVHGLCGWGSDDGANKYFPYWGMMTGNLFTELEKKGYTCVAAGVGTVSSAWDRVCELYAQLAGGTVDYGAAHSAQHNHARYGRTYDQPIITQWDAEHKINLVGHSFGGVTVRLLVQLLGEGSEEERAVTPEKELSPLFKGGQTDKVYSVTTLAAPHNGTSFFEATDGFSNALVKIFCSLAAFSGSTRLNKLFDPMLDQFGLSYLPGSSSGVNCDISKLSAFINSKDNAFYDLTIDGAAEINKTITAQPGVYYYSYAGTKTSKSRWTGNYVPNFGINTLMLPYAYAIGKYTGVTAGGRVIDEKWLENDGLVNTISARAPFDEPSKVYRSAEKVQPGIWYIMPTQNMDHLEFSGGMLNISRSKVRNFYLQHLEIVTTAGT</sequence>
<dbReference type="EC" id="3.1.1.3" evidence="3"/>
<comment type="catalytic activity">
    <reaction evidence="1">
        <text>a triacylglycerol + H2O = a diacylglycerol + a fatty acid + H(+)</text>
        <dbReference type="Rhea" id="RHEA:12044"/>
        <dbReference type="ChEBI" id="CHEBI:15377"/>
        <dbReference type="ChEBI" id="CHEBI:15378"/>
        <dbReference type="ChEBI" id="CHEBI:17855"/>
        <dbReference type="ChEBI" id="CHEBI:18035"/>
        <dbReference type="ChEBI" id="CHEBI:28868"/>
        <dbReference type="EC" id="3.1.1.3"/>
    </reaction>
</comment>
<keyword evidence="4" id="KW-0964">Secreted</keyword>
<keyword evidence="8" id="KW-0443">Lipid metabolism</keyword>
<dbReference type="InterPro" id="IPR056304">
    <property type="entry name" value="Lip-like_C"/>
</dbReference>
<accession>A0A9D1MW38</accession>
<gene>
    <name evidence="11" type="ORF">IAD23_07610</name>
</gene>
<comment type="subcellular location">
    <subcellularLocation>
        <location evidence="2">Secreted</location>
    </subcellularLocation>
</comment>
<evidence type="ECO:0000256" key="2">
    <source>
        <dbReference type="ARBA" id="ARBA00004613"/>
    </source>
</evidence>
<keyword evidence="5 9" id="KW-0732">Signal</keyword>
<dbReference type="GO" id="GO:0016042">
    <property type="term" value="P:lipid catabolic process"/>
    <property type="evidence" value="ECO:0007669"/>
    <property type="project" value="UniProtKB-KW"/>
</dbReference>
<evidence type="ECO:0000256" key="3">
    <source>
        <dbReference type="ARBA" id="ARBA00013279"/>
    </source>
</evidence>
<evidence type="ECO:0000256" key="4">
    <source>
        <dbReference type="ARBA" id="ARBA00022525"/>
    </source>
</evidence>
<evidence type="ECO:0000256" key="7">
    <source>
        <dbReference type="ARBA" id="ARBA00022963"/>
    </source>
</evidence>
<dbReference type="Pfam" id="PF24708">
    <property type="entry name" value="Lip_C"/>
    <property type="match status" value="1"/>
</dbReference>
<dbReference type="GO" id="GO:0004806">
    <property type="term" value="F:triacylglycerol lipase activity"/>
    <property type="evidence" value="ECO:0007669"/>
    <property type="project" value="UniProtKB-EC"/>
</dbReference>
<dbReference type="Proteomes" id="UP000824125">
    <property type="component" value="Unassembled WGS sequence"/>
</dbReference>
<evidence type="ECO:0000256" key="9">
    <source>
        <dbReference type="SAM" id="SignalP"/>
    </source>
</evidence>
<dbReference type="PANTHER" id="PTHR34043">
    <property type="entry name" value="ALPHA/BETA-HYDROLASES SUPERFAMILY PROTEIN"/>
    <property type="match status" value="1"/>
</dbReference>
<comment type="caution">
    <text evidence="11">The sequence shown here is derived from an EMBL/GenBank/DDBJ whole genome shotgun (WGS) entry which is preliminary data.</text>
</comment>
<dbReference type="EMBL" id="DVNM01000043">
    <property type="protein sequence ID" value="HIU69805.1"/>
    <property type="molecule type" value="Genomic_DNA"/>
</dbReference>
<organism evidence="11 12">
    <name type="scientific">Candidatus Scybalenecus merdavium</name>
    <dbReference type="NCBI Taxonomy" id="2840939"/>
    <lineage>
        <taxon>Bacteria</taxon>
        <taxon>Bacillati</taxon>
        <taxon>Bacillota</taxon>
        <taxon>Clostridia</taxon>
        <taxon>Eubacteriales</taxon>
        <taxon>Oscillospiraceae</taxon>
        <taxon>Oscillospiraceae incertae sedis</taxon>
        <taxon>Candidatus Scybalenecus</taxon>
    </lineage>
</organism>
<evidence type="ECO:0000259" key="10">
    <source>
        <dbReference type="Pfam" id="PF24708"/>
    </source>
</evidence>
<dbReference type="InterPro" id="IPR029058">
    <property type="entry name" value="AB_hydrolase_fold"/>
</dbReference>
<protein>
    <recommendedName>
        <fullName evidence="3">triacylglycerol lipase</fullName>
        <ecNumber evidence="3">3.1.1.3</ecNumber>
    </recommendedName>
</protein>
<evidence type="ECO:0000256" key="8">
    <source>
        <dbReference type="ARBA" id="ARBA00023098"/>
    </source>
</evidence>
<keyword evidence="7" id="KW-0442">Lipid degradation</keyword>
<feature type="chain" id="PRO_5039482121" description="triacylglycerol lipase" evidence="9">
    <location>
        <begin position="29"/>
        <end position="417"/>
    </location>
</feature>
<evidence type="ECO:0000256" key="6">
    <source>
        <dbReference type="ARBA" id="ARBA00022801"/>
    </source>
</evidence>
<feature type="domain" description="Lipase-like C-terminal" evidence="10">
    <location>
        <begin position="36"/>
        <end position="404"/>
    </location>
</feature>
<keyword evidence="6" id="KW-0378">Hydrolase</keyword>
<evidence type="ECO:0000313" key="11">
    <source>
        <dbReference type="EMBL" id="HIU69805.1"/>
    </source>
</evidence>
<reference evidence="11" key="2">
    <citation type="journal article" date="2021" name="PeerJ">
        <title>Extensive microbial diversity within the chicken gut microbiome revealed by metagenomics and culture.</title>
        <authorList>
            <person name="Gilroy R."/>
            <person name="Ravi A."/>
            <person name="Getino M."/>
            <person name="Pursley I."/>
            <person name="Horton D.L."/>
            <person name="Alikhan N.F."/>
            <person name="Baker D."/>
            <person name="Gharbi K."/>
            <person name="Hall N."/>
            <person name="Watson M."/>
            <person name="Adriaenssens E.M."/>
            <person name="Foster-Nyarko E."/>
            <person name="Jarju S."/>
            <person name="Secka A."/>
            <person name="Antonio M."/>
            <person name="Oren A."/>
            <person name="Chaudhuri R.R."/>
            <person name="La Ragione R."/>
            <person name="Hildebrand F."/>
            <person name="Pallen M.J."/>
        </authorList>
    </citation>
    <scope>NUCLEOTIDE SEQUENCE</scope>
    <source>
        <strain evidence="11">CHK176-6737</strain>
    </source>
</reference>
<dbReference type="PANTHER" id="PTHR34043:SF3">
    <property type="entry name" value="ALPHA_BETA-HYDROLASES SUPERFAMILY PROTEIN"/>
    <property type="match status" value="1"/>
</dbReference>
<evidence type="ECO:0000256" key="5">
    <source>
        <dbReference type="ARBA" id="ARBA00022729"/>
    </source>
</evidence>